<dbReference type="EMBL" id="AP022853">
    <property type="protein sequence ID" value="BCB27089.1"/>
    <property type="molecule type" value="Genomic_DNA"/>
</dbReference>
<dbReference type="InterPro" id="IPR011330">
    <property type="entry name" value="Glyco_hydro/deAcase_b/a-brl"/>
</dbReference>
<protein>
    <submittedName>
        <fullName evidence="6">4-alpha-glucanotransferase</fullName>
    </submittedName>
</protein>
<evidence type="ECO:0000259" key="5">
    <source>
        <dbReference type="Pfam" id="PF09095"/>
    </source>
</evidence>
<dbReference type="GO" id="GO:0005975">
    <property type="term" value="P:carbohydrate metabolic process"/>
    <property type="evidence" value="ECO:0007669"/>
    <property type="project" value="InterPro"/>
</dbReference>
<dbReference type="InterPro" id="IPR015178">
    <property type="entry name" value="A-amylase/a-glucTrfase_central"/>
</dbReference>
<feature type="domain" description="Alpha-amylase/4-alpha-glucanotransferase central" evidence="4">
    <location>
        <begin position="312"/>
        <end position="390"/>
    </location>
</feature>
<dbReference type="Gene3D" id="2.70.98.10">
    <property type="match status" value="1"/>
</dbReference>
<proteinExistence type="inferred from homology"/>
<reference evidence="7" key="1">
    <citation type="submission" date="2020-03" db="EMBL/GenBank/DDBJ databases">
        <title>Complete genome sequence of sulfur-oxidizing bacterium skT11.</title>
        <authorList>
            <person name="Kanda M."/>
            <person name="Kojima H."/>
            <person name="Fukui M."/>
        </authorList>
    </citation>
    <scope>NUCLEOTIDE SEQUENCE [LARGE SCALE GENOMIC DNA]</scope>
    <source>
        <strain evidence="7">skT11</strain>
    </source>
</reference>
<dbReference type="GO" id="GO:0016740">
    <property type="term" value="F:transferase activity"/>
    <property type="evidence" value="ECO:0007669"/>
    <property type="project" value="UniProtKB-KW"/>
</dbReference>
<comment type="similarity">
    <text evidence="1">Belongs to the glycosyl hydrolase 57 family.</text>
</comment>
<dbReference type="InterPro" id="IPR028995">
    <property type="entry name" value="Glyco_hydro_57/38_cen_sf"/>
</dbReference>
<dbReference type="Proteomes" id="UP000502260">
    <property type="component" value="Chromosome"/>
</dbReference>
<name>A0A6F8VEE2_9PROT</name>
<organism evidence="6 7">
    <name type="scientific">Sulfurimicrobium lacus</name>
    <dbReference type="NCBI Taxonomy" id="2715678"/>
    <lineage>
        <taxon>Bacteria</taxon>
        <taxon>Pseudomonadati</taxon>
        <taxon>Pseudomonadota</taxon>
        <taxon>Betaproteobacteria</taxon>
        <taxon>Nitrosomonadales</taxon>
        <taxon>Sulfuricellaceae</taxon>
        <taxon>Sulfurimicrobium</taxon>
    </lineage>
</organism>
<evidence type="ECO:0000313" key="7">
    <source>
        <dbReference type="Proteomes" id="UP000502260"/>
    </source>
</evidence>
<feature type="domain" description="Glycoside hydrolase family 57 N-terminal" evidence="3">
    <location>
        <begin position="22"/>
        <end position="269"/>
    </location>
</feature>
<keyword evidence="2" id="KW-0119">Carbohydrate metabolism</keyword>
<gene>
    <name evidence="6" type="ORF">SKTS_19750</name>
</gene>
<accession>A0A6F8VEE2</accession>
<dbReference type="InterPro" id="IPR052046">
    <property type="entry name" value="GH57_Enzymes"/>
</dbReference>
<dbReference type="CDD" id="cd10793">
    <property type="entry name" value="GH57N_TLGT_like"/>
    <property type="match status" value="1"/>
</dbReference>
<dbReference type="InterPro" id="IPR014718">
    <property type="entry name" value="GH-type_carb-bd"/>
</dbReference>
<dbReference type="AlphaFoldDB" id="A0A6F8VEE2"/>
<dbReference type="InterPro" id="IPR004300">
    <property type="entry name" value="Glyco_hydro_57_N"/>
</dbReference>
<dbReference type="Pfam" id="PF03065">
    <property type="entry name" value="Glyco_hydro_57"/>
    <property type="match status" value="1"/>
</dbReference>
<evidence type="ECO:0000256" key="2">
    <source>
        <dbReference type="ARBA" id="ARBA00023277"/>
    </source>
</evidence>
<evidence type="ECO:0000259" key="4">
    <source>
        <dbReference type="Pfam" id="PF09094"/>
    </source>
</evidence>
<sequence length="673" mass="76366">MTKQIALLLGVHAHQPVGNFTEVLHDAHLRCYRPFIHTLYRYPEFPFAVHFSGWLLDYMLQHYPEDMAMLKEMVQRGQVELVGAGDTEPVLAIIPNRDRIGQVLTLSDKLEKKLGQRPLGAWLTERVWEATVVPALADAGIRYVTVDDYHFLCSGKKIGDLNGFYTTEEDGRRLDLFPISEGLRYRFPFSPAAEAVQYLESLAGEGEEAAVYFDDIEKFGIWPETYEWVYEKGWLEDFIRGVLASPLIKPMKYCDYHAQAHTRGIVYLPTTSYIEMNEWTLPAQPANDYADLIQASKAQGRFERDKAFLRGGIWKNFLSRYPESNWMHKRMLQLSQRYEALPERKKTKAMREMLYEAQANDAYWHGLFGGLYLPHLRRAVYHAIVALESMLDKVVERPAKIVEDLDLDGKAEIFLHNDEIQAVVRQDGSAAVCEFDAYGLHHNFGDTLARQAEHYHRKIHLNQHSQHDGKGIANPHERVSFKHEITPADMALDDGPRMLFLDSVVNGDGEIPLRGYVLRSGEDKAAHVSYSCEQGKLLIDKRVAVSGSRLRVTYHFNGATDGKFRTEINLAMPSCDGPAGRFVYNNQIPGGFGQVLEFEAVKKLELQDEVLGGALSLHLSAPAQVWSRPHFTVSQSEAGFEKIMQAVTLTLTWPLLRQTKELTVDIEVGNLGG</sequence>
<evidence type="ECO:0000256" key="1">
    <source>
        <dbReference type="ARBA" id="ARBA00006821"/>
    </source>
</evidence>
<dbReference type="InterPro" id="IPR015179">
    <property type="entry name" value="A-amylase/a-glucTrfase_C"/>
</dbReference>
<dbReference type="InterPro" id="IPR011013">
    <property type="entry name" value="Gal_mutarotase_sf_dom"/>
</dbReference>
<keyword evidence="7" id="KW-1185">Reference proteome</keyword>
<evidence type="ECO:0000259" key="3">
    <source>
        <dbReference type="Pfam" id="PF03065"/>
    </source>
</evidence>
<evidence type="ECO:0000313" key="6">
    <source>
        <dbReference type="EMBL" id="BCB27089.1"/>
    </source>
</evidence>
<dbReference type="SUPFAM" id="SSF88688">
    <property type="entry name" value="Families 57/38 glycoside transferase middle domain"/>
    <property type="match status" value="1"/>
</dbReference>
<dbReference type="PANTHER" id="PTHR36306">
    <property type="entry name" value="ALPHA-AMYLASE-RELATED-RELATED"/>
    <property type="match status" value="1"/>
</dbReference>
<dbReference type="Pfam" id="PF09095">
    <property type="entry name" value="AmyA-gluTrfs_C"/>
    <property type="match status" value="1"/>
</dbReference>
<dbReference type="Pfam" id="PF09094">
    <property type="entry name" value="AmyA-A_glucT_m"/>
    <property type="match status" value="1"/>
</dbReference>
<feature type="domain" description="Alpha-amylase/4-alpha-glucanotransferase C-terminal" evidence="5">
    <location>
        <begin position="404"/>
        <end position="664"/>
    </location>
</feature>
<dbReference type="GO" id="GO:0030246">
    <property type="term" value="F:carbohydrate binding"/>
    <property type="evidence" value="ECO:0007669"/>
    <property type="project" value="InterPro"/>
</dbReference>
<dbReference type="SUPFAM" id="SSF88713">
    <property type="entry name" value="Glycoside hydrolase/deacetylase"/>
    <property type="match status" value="1"/>
</dbReference>
<dbReference type="KEGG" id="slac:SKTS_19750"/>
<dbReference type="SUPFAM" id="SSF74650">
    <property type="entry name" value="Galactose mutarotase-like"/>
    <property type="match status" value="1"/>
</dbReference>
<dbReference type="Gene3D" id="3.20.110.20">
    <property type="match status" value="1"/>
</dbReference>
<dbReference type="PANTHER" id="PTHR36306:SF1">
    <property type="entry name" value="ALPHA-AMYLASE-RELATED"/>
    <property type="match status" value="1"/>
</dbReference>
<dbReference type="RefSeq" id="WP_173064093.1">
    <property type="nucleotide sequence ID" value="NZ_AP022853.1"/>
</dbReference>
<keyword evidence="6" id="KW-0808">Transferase</keyword>